<comment type="caution">
    <text evidence="1">The sequence shown here is derived from an EMBL/GenBank/DDBJ whole genome shotgun (WGS) entry which is preliminary data.</text>
</comment>
<reference evidence="1 2" key="1">
    <citation type="submission" date="2018-09" db="EMBL/GenBank/DDBJ databases">
        <title>Genomic investigation of the strawberry pathogen Phytophthora fragariae indicates pathogenicity is determined by transcriptional variation in three key races.</title>
        <authorList>
            <person name="Adams T.M."/>
            <person name="Armitage A.D."/>
            <person name="Sobczyk M.K."/>
            <person name="Bates H.J."/>
            <person name="Dunwell J.M."/>
            <person name="Nellist C.F."/>
            <person name="Harrison R.J."/>
        </authorList>
    </citation>
    <scope>NUCLEOTIDE SEQUENCE [LARGE SCALE GENOMIC DNA]</scope>
    <source>
        <strain evidence="1 2">NOV-77</strain>
    </source>
</reference>
<sequence length="69" mass="7490">MGEKAARRRRGSDPPDLESCLEQGISLLKAQLAQVSQTASNVQGDLGSILHAVRKRVAFLEEVSASRQE</sequence>
<dbReference type="Proteomes" id="UP000486351">
    <property type="component" value="Unassembled WGS sequence"/>
</dbReference>
<proteinExistence type="predicted"/>
<protein>
    <submittedName>
        <fullName evidence="1">Uncharacterized protein</fullName>
    </submittedName>
</protein>
<dbReference type="EMBL" id="QXFY01000589">
    <property type="protein sequence ID" value="KAE9340251.1"/>
    <property type="molecule type" value="Genomic_DNA"/>
</dbReference>
<evidence type="ECO:0000313" key="2">
    <source>
        <dbReference type="Proteomes" id="UP000486351"/>
    </source>
</evidence>
<organism evidence="1 2">
    <name type="scientific">Phytophthora fragariae</name>
    <dbReference type="NCBI Taxonomy" id="53985"/>
    <lineage>
        <taxon>Eukaryota</taxon>
        <taxon>Sar</taxon>
        <taxon>Stramenopiles</taxon>
        <taxon>Oomycota</taxon>
        <taxon>Peronosporomycetes</taxon>
        <taxon>Peronosporales</taxon>
        <taxon>Peronosporaceae</taxon>
        <taxon>Phytophthora</taxon>
    </lineage>
</organism>
<name>A0A6G0RRP0_9STRA</name>
<gene>
    <name evidence="1" type="ORF">PF008_g11200</name>
</gene>
<accession>A0A6G0RRP0</accession>
<dbReference type="AlphaFoldDB" id="A0A6G0RRP0"/>
<evidence type="ECO:0000313" key="1">
    <source>
        <dbReference type="EMBL" id="KAE9340251.1"/>
    </source>
</evidence>